<evidence type="ECO:0000313" key="3">
    <source>
        <dbReference type="Proteomes" id="UP000219252"/>
    </source>
</evidence>
<organism evidence="2 3">
    <name type="scientific">Ureibacillus acetophenoni</name>
    <dbReference type="NCBI Taxonomy" id="614649"/>
    <lineage>
        <taxon>Bacteria</taxon>
        <taxon>Bacillati</taxon>
        <taxon>Bacillota</taxon>
        <taxon>Bacilli</taxon>
        <taxon>Bacillales</taxon>
        <taxon>Caryophanaceae</taxon>
        <taxon>Ureibacillus</taxon>
    </lineage>
</organism>
<evidence type="ECO:0000256" key="1">
    <source>
        <dbReference type="SAM" id="Phobius"/>
    </source>
</evidence>
<proteinExistence type="predicted"/>
<feature type="transmembrane region" description="Helical" evidence="1">
    <location>
        <begin position="344"/>
        <end position="364"/>
    </location>
</feature>
<dbReference type="EMBL" id="OBQC01000003">
    <property type="protein sequence ID" value="SOC37384.1"/>
    <property type="molecule type" value="Genomic_DNA"/>
</dbReference>
<keyword evidence="3" id="KW-1185">Reference proteome</keyword>
<dbReference type="RefSeq" id="WP_097148814.1">
    <property type="nucleotide sequence ID" value="NZ_OBQC01000003.1"/>
</dbReference>
<dbReference type="AlphaFoldDB" id="A0A285U617"/>
<dbReference type="Proteomes" id="UP000219252">
    <property type="component" value="Unassembled WGS sequence"/>
</dbReference>
<accession>A0A285U617</accession>
<feature type="transmembrane region" description="Helical" evidence="1">
    <location>
        <begin position="20"/>
        <end position="36"/>
    </location>
</feature>
<keyword evidence="1" id="KW-0812">Transmembrane</keyword>
<feature type="transmembrane region" description="Helical" evidence="1">
    <location>
        <begin position="289"/>
        <end position="310"/>
    </location>
</feature>
<evidence type="ECO:0008006" key="4">
    <source>
        <dbReference type="Google" id="ProtNLM"/>
    </source>
</evidence>
<evidence type="ECO:0000313" key="2">
    <source>
        <dbReference type="EMBL" id="SOC37384.1"/>
    </source>
</evidence>
<keyword evidence="1" id="KW-0472">Membrane</keyword>
<feature type="transmembrane region" description="Helical" evidence="1">
    <location>
        <begin position="257"/>
        <end position="282"/>
    </location>
</feature>
<gene>
    <name evidence="2" type="ORF">SAMN05877842_103175</name>
</gene>
<feature type="transmembrane region" description="Helical" evidence="1">
    <location>
        <begin position="159"/>
        <end position="181"/>
    </location>
</feature>
<protein>
    <recommendedName>
        <fullName evidence="4">ABC-2 type transport system permease protein</fullName>
    </recommendedName>
</protein>
<reference evidence="3" key="1">
    <citation type="submission" date="2017-08" db="EMBL/GenBank/DDBJ databases">
        <authorList>
            <person name="Varghese N."/>
            <person name="Submissions S."/>
        </authorList>
    </citation>
    <scope>NUCLEOTIDE SEQUENCE [LARGE SCALE GENOMIC DNA]</scope>
    <source>
        <strain evidence="3">JC23</strain>
    </source>
</reference>
<keyword evidence="1" id="KW-1133">Transmembrane helix</keyword>
<name>A0A285U617_9BACL</name>
<dbReference type="OrthoDB" id="2167251at2"/>
<feature type="transmembrane region" description="Helical" evidence="1">
    <location>
        <begin position="217"/>
        <end position="237"/>
    </location>
</feature>
<sequence>MWKLLKTNLIIEKSSKKNIFAFIFVALFIIGLAFYMENEDVGNLVALKTSEHQNITSALSQFQVMDASKDGDSNELYKNLNEQQRLISLQRVAAKLDKPDLFANSAIELANLREDAFTLEGYEEVAVYLPTYTVNKLESIFYETLKTLDIPIFKDNLSFYQFLIFLFGILGSIWFIFLAFYTCGIMIEDFRHTSLIKGYPIPFDQYVAAKGISTMSIILIFIVELFLCSLLLIYYRGLGDPTYPVAVFDGNYEIYSIAQYIGICLLYMISIAVFVILLSIILNVLLKNMYLTLFVELLLFALPTLFPRMISLFPYNPFNYMNFTNLLNGVSLDLAHPVALNSTYGLISIGLSIVVLIVVANLFLSTGKLKRV</sequence>